<organism evidence="3 4">
    <name type="scientific">Mucilaginibacter robiniae</name>
    <dbReference type="NCBI Taxonomy" id="2728022"/>
    <lineage>
        <taxon>Bacteria</taxon>
        <taxon>Pseudomonadati</taxon>
        <taxon>Bacteroidota</taxon>
        <taxon>Sphingobacteriia</taxon>
        <taxon>Sphingobacteriales</taxon>
        <taxon>Sphingobacteriaceae</taxon>
        <taxon>Mucilaginibacter</taxon>
    </lineage>
</organism>
<dbReference type="InterPro" id="IPR005182">
    <property type="entry name" value="YdbS-like_PH"/>
</dbReference>
<feature type="transmembrane region" description="Helical" evidence="1">
    <location>
        <begin position="6"/>
        <end position="28"/>
    </location>
</feature>
<dbReference type="EMBL" id="CP051683">
    <property type="protein sequence ID" value="QJD98539.1"/>
    <property type="molecule type" value="Genomic_DNA"/>
</dbReference>
<protein>
    <submittedName>
        <fullName evidence="3">PH domain-containing protein</fullName>
    </submittedName>
</protein>
<dbReference type="Pfam" id="PF03703">
    <property type="entry name" value="bPH_2"/>
    <property type="match status" value="1"/>
</dbReference>
<dbReference type="KEGG" id="mrob:HH214_21520"/>
<accession>A0A7L5E882</accession>
<evidence type="ECO:0000313" key="3">
    <source>
        <dbReference type="EMBL" id="QJD98539.1"/>
    </source>
</evidence>
<keyword evidence="1" id="KW-1133">Transmembrane helix</keyword>
<keyword evidence="1" id="KW-0472">Membrane</keyword>
<evidence type="ECO:0000256" key="1">
    <source>
        <dbReference type="SAM" id="Phobius"/>
    </source>
</evidence>
<proteinExistence type="predicted"/>
<gene>
    <name evidence="3" type="ORF">HH214_21520</name>
</gene>
<keyword evidence="4" id="KW-1185">Reference proteome</keyword>
<keyword evidence="1" id="KW-0812">Transmembrane</keyword>
<dbReference type="PANTHER" id="PTHR34473">
    <property type="entry name" value="UPF0699 TRANSMEMBRANE PROTEIN YDBS"/>
    <property type="match status" value="1"/>
</dbReference>
<name>A0A7L5E882_9SPHI</name>
<dbReference type="Proteomes" id="UP000503278">
    <property type="component" value="Plasmid unnamed1"/>
</dbReference>
<feature type="domain" description="YdbS-like PH" evidence="2">
    <location>
        <begin position="34"/>
        <end position="105"/>
    </location>
</feature>
<dbReference type="RefSeq" id="WP_169611275.1">
    <property type="nucleotide sequence ID" value="NZ_CP051683.1"/>
</dbReference>
<evidence type="ECO:0000259" key="2">
    <source>
        <dbReference type="Pfam" id="PF03703"/>
    </source>
</evidence>
<evidence type="ECO:0000313" key="4">
    <source>
        <dbReference type="Proteomes" id="UP000503278"/>
    </source>
</evidence>
<dbReference type="AlphaFoldDB" id="A0A7L5E882"/>
<keyword evidence="3" id="KW-0614">Plasmid</keyword>
<reference evidence="3 4" key="1">
    <citation type="submission" date="2020-04" db="EMBL/GenBank/DDBJ databases">
        <title>Genome sequencing of novel species.</title>
        <authorList>
            <person name="Heo J."/>
            <person name="Kim S.-J."/>
            <person name="Kim J.-S."/>
            <person name="Hong S.-B."/>
            <person name="Kwon S.-W."/>
        </authorList>
    </citation>
    <scope>NUCLEOTIDE SEQUENCE [LARGE SCALE GENOMIC DNA]</scope>
    <source>
        <strain evidence="3 4">F39-2</strain>
        <plasmid evidence="3 4">unnamed1</plasmid>
    </source>
</reference>
<dbReference type="PANTHER" id="PTHR34473:SF2">
    <property type="entry name" value="UPF0699 TRANSMEMBRANE PROTEIN YDBT"/>
    <property type="match status" value="1"/>
</dbReference>
<sequence length="126" mass="14634">MTVALLVGAFWLNILCLPAIVVLAMAFYRFFYIRNTVYILSEETLKVRTGMFNYTLITLELYRVKDYIIKQNIVMRLLKIMTLTLITTDKQDVVVALTGIRQSNINDTIRELVQRARAKSKIIEIN</sequence>
<geneLocation type="plasmid" evidence="3 4">
    <name>unnamed1</name>
</geneLocation>